<proteinExistence type="predicted"/>
<evidence type="ECO:0000313" key="1">
    <source>
        <dbReference type="EMBL" id="SDC55047.1"/>
    </source>
</evidence>
<dbReference type="AlphaFoldDB" id="A0A1G6MII6"/>
<dbReference type="RefSeq" id="WP_092438694.1">
    <property type="nucleotide sequence ID" value="NZ_FMYP01000036.1"/>
</dbReference>
<dbReference type="Proteomes" id="UP000199452">
    <property type="component" value="Unassembled WGS sequence"/>
</dbReference>
<organism evidence="1 2">
    <name type="scientific">Williamwhitmania taraxaci</name>
    <dbReference type="NCBI Taxonomy" id="1640674"/>
    <lineage>
        <taxon>Bacteria</taxon>
        <taxon>Pseudomonadati</taxon>
        <taxon>Bacteroidota</taxon>
        <taxon>Bacteroidia</taxon>
        <taxon>Bacteroidales</taxon>
        <taxon>Williamwhitmaniaceae</taxon>
        <taxon>Williamwhitmania</taxon>
    </lineage>
</organism>
<protein>
    <submittedName>
        <fullName evidence="1">Uncharacterized protein</fullName>
    </submittedName>
</protein>
<evidence type="ECO:0000313" key="2">
    <source>
        <dbReference type="Proteomes" id="UP000199452"/>
    </source>
</evidence>
<dbReference type="STRING" id="1640674.SAMN05216323_103614"/>
<dbReference type="OrthoDB" id="773198at2"/>
<accession>A0A1G6MII6</accession>
<keyword evidence="2" id="KW-1185">Reference proteome</keyword>
<reference evidence="1 2" key="1">
    <citation type="submission" date="2016-09" db="EMBL/GenBank/DDBJ databases">
        <authorList>
            <person name="Capua I."/>
            <person name="De Benedictis P."/>
            <person name="Joannis T."/>
            <person name="Lombin L.H."/>
            <person name="Cattoli G."/>
        </authorList>
    </citation>
    <scope>NUCLEOTIDE SEQUENCE [LARGE SCALE GENOMIC DNA]</scope>
    <source>
        <strain evidence="1 2">A7P-90m</strain>
    </source>
</reference>
<gene>
    <name evidence="1" type="ORF">SAMN05216323_103614</name>
</gene>
<sequence>MNIEARKLSLVQEFLRVSDEEVIAKLEQVLRDERKKKLEKELSPMTMEEFYGMIDKSEDDIKAGRVSEARELLKKVDKWK</sequence>
<dbReference type="EMBL" id="FMYP01000036">
    <property type="protein sequence ID" value="SDC55047.1"/>
    <property type="molecule type" value="Genomic_DNA"/>
</dbReference>
<name>A0A1G6MII6_9BACT</name>